<accession>A0A401PHX7</accession>
<feature type="region of interest" description="Disordered" evidence="1">
    <location>
        <begin position="814"/>
        <end position="835"/>
    </location>
</feature>
<proteinExistence type="predicted"/>
<feature type="compositionally biased region" description="Basic and acidic residues" evidence="1">
    <location>
        <begin position="304"/>
        <end position="329"/>
    </location>
</feature>
<dbReference type="InterPro" id="IPR027968">
    <property type="entry name" value="JHY"/>
</dbReference>
<dbReference type="GO" id="GO:0035082">
    <property type="term" value="P:axoneme assembly"/>
    <property type="evidence" value="ECO:0007669"/>
    <property type="project" value="TreeGrafter"/>
</dbReference>
<dbReference type="STRING" id="75743.A0A401PHX7"/>
<dbReference type="AlphaFoldDB" id="A0A401PHX7"/>
<dbReference type="PANTHER" id="PTHR14726">
    <property type="entry name" value="JHY PROTEIN HOMOLOG"/>
    <property type="match status" value="1"/>
</dbReference>
<protein>
    <recommendedName>
        <fullName evidence="4">Jhy protein homolog</fullName>
    </recommendedName>
</protein>
<keyword evidence="3" id="KW-1185">Reference proteome</keyword>
<feature type="compositionally biased region" description="Basic and acidic residues" evidence="1">
    <location>
        <begin position="361"/>
        <end position="386"/>
    </location>
</feature>
<sequence>MEINRNRMQRRKLLNPGAGIQLKEVPEGPFPLEEGEDFHLSLYDSLECDSDSLIQERQYQLELQHHIQDNEEIVTLEDSEFGAENGQEEGWNVYDSLEETEAEDEQDRGKTEAEHKNNDITRQQCSGSDRYVNLRYNPDWRNTRTGAEILMPKQKHNLHINDSLENLLQESNELLEKTVGRHHDYEHQDIAEQKMKTSKDHGVIFSLRESDNNVGKQPKRKRPPSPYSKCETSTQEEQDSHDSPGFYNETIMSDLQNHRITRTDKITGVPQHNHGGNTCHTDDDCEKFDTFECEHLDLLKQKRQTDKPQDVKFSLRESDNIEKQSERKRLPSYCKSEGSTQDCESVDSPRFYADTIQSDLQNDRKTRTDKITEKVPKDNQEKNKDPNEDDDYENLNDQYQKEYQQFLERESACSDISTHSMKHFKNPMIPCDRKLQPKGRLQDNIVERNKQTLGRHKITSYQLLYSEKEEVKVTQQLPSVKSSKSINTEEPIQNTVHGQVNCGIETKWKQKARKLQNQKAKQLAMRKKGLTNVRERPPRPPIKPCTKQQIQNLQLCEEQTQRFENEVHQNKNASELLTVQKDDHSVLLTPSRSDTSAGNSLFYSMNQEKMEDNHNQIGKEYGNARFSTLPFLPSYQQYLIQSPSTRLIQQMEHIYEGTPRLAYTHPSSHLVLPPIGLMAESDSELDQTQPNEKRALTITRCNSDGYLAQMEKINKLKEKNTYKPYTLRDYKSLKQDVKLGGLGPDYNSAQEKAKKMKRQMDYAKQVKDQNLKVDSKSSTSLPKTSASIENKAATSRRKLALEYARNIPKLKPLATKPRNANEKSETGEFPEHGQYAQLDPSHNILLAMMQQRHDKEKQIVAGFKAMHN</sequence>
<feature type="compositionally biased region" description="Basic and acidic residues" evidence="1">
    <location>
        <begin position="107"/>
        <end position="119"/>
    </location>
</feature>
<evidence type="ECO:0000313" key="3">
    <source>
        <dbReference type="Proteomes" id="UP000288216"/>
    </source>
</evidence>
<comment type="caution">
    <text evidence="2">The sequence shown here is derived from an EMBL/GenBank/DDBJ whole genome shotgun (WGS) entry which is preliminary data.</text>
</comment>
<evidence type="ECO:0000313" key="2">
    <source>
        <dbReference type="EMBL" id="GCB72704.1"/>
    </source>
</evidence>
<organism evidence="2 3">
    <name type="scientific">Scyliorhinus torazame</name>
    <name type="common">Cloudy catshark</name>
    <name type="synonym">Catulus torazame</name>
    <dbReference type="NCBI Taxonomy" id="75743"/>
    <lineage>
        <taxon>Eukaryota</taxon>
        <taxon>Metazoa</taxon>
        <taxon>Chordata</taxon>
        <taxon>Craniata</taxon>
        <taxon>Vertebrata</taxon>
        <taxon>Chondrichthyes</taxon>
        <taxon>Elasmobranchii</taxon>
        <taxon>Galeomorphii</taxon>
        <taxon>Galeoidea</taxon>
        <taxon>Carcharhiniformes</taxon>
        <taxon>Scyliorhinidae</taxon>
        <taxon>Scyliorhinus</taxon>
    </lineage>
</organism>
<feature type="region of interest" description="Disordered" evidence="1">
    <location>
        <begin position="98"/>
        <end position="120"/>
    </location>
</feature>
<feature type="compositionally biased region" description="Polar residues" evidence="1">
    <location>
        <begin position="776"/>
        <end position="788"/>
    </location>
</feature>
<gene>
    <name evidence="2" type="ORF">scyTo_0002137</name>
</gene>
<evidence type="ECO:0008006" key="4">
    <source>
        <dbReference type="Google" id="ProtNLM"/>
    </source>
</evidence>
<dbReference type="Pfam" id="PF15261">
    <property type="entry name" value="JHY"/>
    <property type="match status" value="1"/>
</dbReference>
<feature type="region of interest" description="Disordered" evidence="1">
    <location>
        <begin position="207"/>
        <end position="249"/>
    </location>
</feature>
<dbReference type="Proteomes" id="UP000288216">
    <property type="component" value="Unassembled WGS sequence"/>
</dbReference>
<dbReference type="EMBL" id="BFAA01000517">
    <property type="protein sequence ID" value="GCB72704.1"/>
    <property type="molecule type" value="Genomic_DNA"/>
</dbReference>
<feature type="region of interest" description="Disordered" evidence="1">
    <location>
        <begin position="767"/>
        <end position="792"/>
    </location>
</feature>
<dbReference type="OrthoDB" id="10057281at2759"/>
<feature type="compositionally biased region" description="Basic and acidic residues" evidence="1">
    <location>
        <begin position="819"/>
        <end position="831"/>
    </location>
</feature>
<dbReference type="OMA" id="SECEYLD"/>
<reference evidence="2 3" key="1">
    <citation type="journal article" date="2018" name="Nat. Ecol. Evol.">
        <title>Shark genomes provide insights into elasmobranch evolution and the origin of vertebrates.</title>
        <authorList>
            <person name="Hara Y"/>
            <person name="Yamaguchi K"/>
            <person name="Onimaru K"/>
            <person name="Kadota M"/>
            <person name="Koyanagi M"/>
            <person name="Keeley SD"/>
            <person name="Tatsumi K"/>
            <person name="Tanaka K"/>
            <person name="Motone F"/>
            <person name="Kageyama Y"/>
            <person name="Nozu R"/>
            <person name="Adachi N"/>
            <person name="Nishimura O"/>
            <person name="Nakagawa R"/>
            <person name="Tanegashima C"/>
            <person name="Kiyatake I"/>
            <person name="Matsumoto R"/>
            <person name="Murakumo K"/>
            <person name="Nishida K"/>
            <person name="Terakita A"/>
            <person name="Kuratani S"/>
            <person name="Sato K"/>
            <person name="Hyodo S Kuraku.S."/>
        </authorList>
    </citation>
    <scope>NUCLEOTIDE SEQUENCE [LARGE SCALE GENOMIC DNA]</scope>
</reference>
<feature type="region of interest" description="Disordered" evidence="1">
    <location>
        <begin position="304"/>
        <end position="393"/>
    </location>
</feature>
<dbReference type="PANTHER" id="PTHR14726:SF1">
    <property type="entry name" value="JHY PROTEIN HOMOLOG"/>
    <property type="match status" value="1"/>
</dbReference>
<name>A0A401PHX7_SCYTO</name>
<evidence type="ECO:0000256" key="1">
    <source>
        <dbReference type="SAM" id="MobiDB-lite"/>
    </source>
</evidence>